<keyword evidence="4 6" id="KW-0808">Transferase</keyword>
<dbReference type="PANTHER" id="PTHR11800:SF2">
    <property type="entry name" value="DNA-DIRECTED RNA POLYMERASE II SUBUNIT RPB3"/>
    <property type="match status" value="1"/>
</dbReference>
<dbReference type="Gene3D" id="3.30.1360.10">
    <property type="entry name" value="RNA polymerase, RBP11-like subunit"/>
    <property type="match status" value="1"/>
</dbReference>
<keyword evidence="4" id="KW-0003">3Fe-4S</keyword>
<dbReference type="InterPro" id="IPR011263">
    <property type="entry name" value="DNA-dir_RNA_pol_RpoA/D/Rpb3"/>
</dbReference>
<dbReference type="PROSITE" id="PS00446">
    <property type="entry name" value="RNA_POL_D_30KD"/>
    <property type="match status" value="1"/>
</dbReference>
<dbReference type="SMART" id="SM00662">
    <property type="entry name" value="RPOLD"/>
    <property type="match status" value="1"/>
</dbReference>
<evidence type="ECO:0000313" key="6">
    <source>
        <dbReference type="EMBL" id="MBE5727923.1"/>
    </source>
</evidence>
<dbReference type="Proteomes" id="UP000763484">
    <property type="component" value="Unassembled WGS sequence"/>
</dbReference>
<comment type="function">
    <text evidence="4">DNA-dependent RNA polymerase (RNAP) catalyzes the transcription of DNA into RNA using the four ribonucleoside triphosphates as substrates.</text>
</comment>
<comment type="subunit">
    <text evidence="4">Part of the RNA polymerase complex.</text>
</comment>
<keyword evidence="4" id="KW-0411">Iron-sulfur</keyword>
<proteinExistence type="inferred from homology"/>
<evidence type="ECO:0000256" key="3">
    <source>
        <dbReference type="ARBA" id="ARBA00025804"/>
    </source>
</evidence>
<dbReference type="InterPro" id="IPR036603">
    <property type="entry name" value="RBP11-like"/>
</dbReference>
<dbReference type="Gene3D" id="2.170.120.12">
    <property type="entry name" value="DNA-directed RNA polymerase, insert domain"/>
    <property type="match status" value="1"/>
</dbReference>
<dbReference type="InterPro" id="IPR011262">
    <property type="entry name" value="DNA-dir_RNA_pol_insert"/>
</dbReference>
<evidence type="ECO:0000256" key="2">
    <source>
        <dbReference type="ARBA" id="ARBA00023163"/>
    </source>
</evidence>
<dbReference type="GO" id="GO:0005737">
    <property type="term" value="C:cytoplasm"/>
    <property type="evidence" value="ECO:0007669"/>
    <property type="project" value="UniProtKB-SubCell"/>
</dbReference>
<dbReference type="InterPro" id="IPR036643">
    <property type="entry name" value="RNApol_insert_sf"/>
</dbReference>
<gene>
    <name evidence="4" type="primary">rpo3</name>
    <name evidence="4" type="synonym">rpoD</name>
    <name evidence="6" type="ORF">IHE50_00710</name>
</gene>
<dbReference type="NCBIfam" id="NF001988">
    <property type="entry name" value="PRK00783.1"/>
    <property type="match status" value="1"/>
</dbReference>
<keyword evidence="4" id="KW-0479">Metal-binding</keyword>
<dbReference type="GO" id="GO:0051538">
    <property type="term" value="F:3 iron, 4 sulfur cluster binding"/>
    <property type="evidence" value="ECO:0007669"/>
    <property type="project" value="UniProtKB-KW"/>
</dbReference>
<dbReference type="Pfam" id="PF01193">
    <property type="entry name" value="RNA_pol_L"/>
    <property type="match status" value="1"/>
</dbReference>
<dbReference type="EC" id="2.7.7.6" evidence="4"/>
<evidence type="ECO:0000256" key="4">
    <source>
        <dbReference type="HAMAP-Rule" id="MF_00320"/>
    </source>
</evidence>
<evidence type="ECO:0000313" key="7">
    <source>
        <dbReference type="Proteomes" id="UP000763484"/>
    </source>
</evidence>
<protein>
    <recommendedName>
        <fullName evidence="4">DNA-directed RNA polymerase subunit Rpo3</fullName>
        <ecNumber evidence="4">2.7.7.6</ecNumber>
    </recommendedName>
    <alternativeName>
        <fullName evidence="4">DNA-directed RNA polymerase subunit D</fullName>
    </alternativeName>
</protein>
<dbReference type="PANTHER" id="PTHR11800">
    <property type="entry name" value="DNA-DIRECTED RNA POLYMERASE"/>
    <property type="match status" value="1"/>
</dbReference>
<name>A0A8T3URN6_9ARCH</name>
<feature type="binding site" evidence="4">
    <location>
        <position position="194"/>
    </location>
    <ligand>
        <name>[3Fe-4S] cluster</name>
        <dbReference type="ChEBI" id="CHEBI:21137"/>
    </ligand>
</feature>
<comment type="cofactor">
    <cofactor evidence="4">
        <name>[3Fe-4S] cluster</name>
        <dbReference type="ChEBI" id="CHEBI:21137"/>
    </cofactor>
    <text evidence="4">Binds 1 [3Fe-4S] cluster.</text>
</comment>
<keyword evidence="4" id="KW-0963">Cytoplasm</keyword>
<dbReference type="InterPro" id="IPR050518">
    <property type="entry name" value="Rpo3/RPB3_RNA_Pol_subunit"/>
</dbReference>
<feature type="domain" description="DNA-directed RNA polymerase RpoA/D/Rpb3-type" evidence="5">
    <location>
        <begin position="12"/>
        <end position="248"/>
    </location>
</feature>
<dbReference type="GO" id="GO:0006351">
    <property type="term" value="P:DNA-templated transcription"/>
    <property type="evidence" value="ECO:0007669"/>
    <property type="project" value="UniProtKB-UniRule"/>
</dbReference>
<dbReference type="GO" id="GO:0046872">
    <property type="term" value="F:metal ion binding"/>
    <property type="evidence" value="ECO:0007669"/>
    <property type="project" value="UniProtKB-KW"/>
</dbReference>
<keyword evidence="2 4" id="KW-0804">Transcription</keyword>
<dbReference type="Gene3D" id="3.30.70.3110">
    <property type="match status" value="1"/>
</dbReference>
<dbReference type="GO" id="GO:0003899">
    <property type="term" value="F:DNA-directed RNA polymerase activity"/>
    <property type="evidence" value="ECO:0007669"/>
    <property type="project" value="UniProtKB-UniRule"/>
</dbReference>
<evidence type="ECO:0000259" key="5">
    <source>
        <dbReference type="SMART" id="SM00662"/>
    </source>
</evidence>
<dbReference type="InterPro" id="IPR022842">
    <property type="entry name" value="RNAP_Rpo3/Rpb3/RPAC1"/>
</dbReference>
<dbReference type="Pfam" id="PF01000">
    <property type="entry name" value="RNA_pol_A_bac"/>
    <property type="match status" value="1"/>
</dbReference>
<feature type="binding site" evidence="4">
    <location>
        <position position="197"/>
    </location>
    <ligand>
        <name>[3Fe-4S] cluster</name>
        <dbReference type="ChEBI" id="CHEBI:21137"/>
    </ligand>
</feature>
<dbReference type="GO" id="GO:0000428">
    <property type="term" value="C:DNA-directed RNA polymerase complex"/>
    <property type="evidence" value="ECO:0007669"/>
    <property type="project" value="UniProtKB-KW"/>
</dbReference>
<reference evidence="6 7" key="1">
    <citation type="submission" date="2020-09" db="EMBL/GenBank/DDBJ databases">
        <title>Genomic characterization of a novel Parvarchaeota family in acid mine drainage sediments.</title>
        <authorList>
            <person name="Luo Z.-H."/>
        </authorList>
    </citation>
    <scope>NUCLEOTIDE SEQUENCE [LARGE SCALE GENOMIC DNA]</scope>
    <source>
        <strain evidence="6">TL1-5_bins.178</strain>
    </source>
</reference>
<dbReference type="InterPro" id="IPR001514">
    <property type="entry name" value="DNA-dir_RNA_pol_30-40kDasu_CS"/>
</dbReference>
<dbReference type="GO" id="GO:0003677">
    <property type="term" value="F:DNA binding"/>
    <property type="evidence" value="ECO:0007669"/>
    <property type="project" value="UniProtKB-UniRule"/>
</dbReference>
<feature type="binding site" evidence="4">
    <location>
        <position position="191"/>
    </location>
    <ligand>
        <name>[3Fe-4S] cluster</name>
        <dbReference type="ChEBI" id="CHEBI:21137"/>
    </ligand>
</feature>
<comment type="caution">
    <text evidence="6">The sequence shown here is derived from an EMBL/GenBank/DDBJ whole genome shotgun (WGS) entry which is preliminary data.</text>
</comment>
<keyword evidence="4" id="KW-0408">Iron</keyword>
<dbReference type="GO" id="GO:0046983">
    <property type="term" value="F:protein dimerization activity"/>
    <property type="evidence" value="ECO:0007669"/>
    <property type="project" value="InterPro"/>
</dbReference>
<accession>A0A8T3URN6</accession>
<sequence>MPVETLSKDEKKAQFLVTDSHFSILNALRRAIITNVKTMAIDDVTIYSNTSSMYDEILAHRLGLIPLKTFPELEKSKKEVVFSLKEIGPKVVHSGDLKSSDPDIVPVYDNMVIVSLKLGETIELEAKAKFGDGSEHTKFTPAHVFYHFYPKIDIIKENVKNAAQIAAKCPVNILEAEGGKLSVKKGQLSKCILCKACEEFAGEDVIKISSNNKKIIFEIESWGQLSLKQIIDEAFDSLVEEAETVKQKTLK</sequence>
<comment type="catalytic activity">
    <reaction evidence="4">
        <text>RNA(n) + a ribonucleoside 5'-triphosphate = RNA(n+1) + diphosphate</text>
        <dbReference type="Rhea" id="RHEA:21248"/>
        <dbReference type="Rhea" id="RHEA-COMP:14527"/>
        <dbReference type="Rhea" id="RHEA-COMP:17342"/>
        <dbReference type="ChEBI" id="CHEBI:33019"/>
        <dbReference type="ChEBI" id="CHEBI:61557"/>
        <dbReference type="ChEBI" id="CHEBI:140395"/>
        <dbReference type="EC" id="2.7.7.6"/>
    </reaction>
</comment>
<evidence type="ECO:0000256" key="1">
    <source>
        <dbReference type="ARBA" id="ARBA00022478"/>
    </source>
</evidence>
<dbReference type="AlphaFoldDB" id="A0A8T3URN6"/>
<dbReference type="SUPFAM" id="SSF55257">
    <property type="entry name" value="RBP11-like subunits of RNA polymerase"/>
    <property type="match status" value="1"/>
</dbReference>
<dbReference type="SUPFAM" id="SSF56553">
    <property type="entry name" value="Insert subdomain of RNA polymerase alpha subunit"/>
    <property type="match status" value="1"/>
</dbReference>
<keyword evidence="4 6" id="KW-0548">Nucleotidyltransferase</keyword>
<dbReference type="HAMAP" id="MF_00320">
    <property type="entry name" value="RNApol_arch_Rpo3"/>
    <property type="match status" value="1"/>
</dbReference>
<organism evidence="6 7">
    <name type="scientific">Candidatus Acidifodinimicrobium mancum</name>
    <dbReference type="NCBI Taxonomy" id="2898728"/>
    <lineage>
        <taxon>Archaea</taxon>
        <taxon>Candidatus Parvarchaeota</taxon>
        <taxon>Candidatus Acidifodinimicrobiaceae</taxon>
        <taxon>Candidatus Acidifodinimicrobium</taxon>
    </lineage>
</organism>
<comment type="similarity">
    <text evidence="3 4">Belongs to the archaeal Rpo3/eukaryotic RPB3 RNA polymerase subunit family.</text>
</comment>
<keyword evidence="1 4" id="KW-0240">DNA-directed RNA polymerase</keyword>
<dbReference type="EMBL" id="JADFAQ010000014">
    <property type="protein sequence ID" value="MBE5727923.1"/>
    <property type="molecule type" value="Genomic_DNA"/>
</dbReference>
<comment type="subcellular location">
    <subcellularLocation>
        <location evidence="4">Cytoplasm</location>
    </subcellularLocation>
</comment>